<dbReference type="AlphaFoldDB" id="A0A7K8NSY2"/>
<feature type="region of interest" description="Disordered" evidence="1">
    <location>
        <begin position="1"/>
        <end position="166"/>
    </location>
</feature>
<accession>A0A7K8NSY2</accession>
<keyword evidence="3" id="KW-1185">Reference proteome</keyword>
<feature type="non-terminal residue" evidence="2">
    <location>
        <position position="1"/>
    </location>
</feature>
<feature type="compositionally biased region" description="Basic and acidic residues" evidence="1">
    <location>
        <begin position="69"/>
        <end position="80"/>
    </location>
</feature>
<dbReference type="Proteomes" id="UP000524187">
    <property type="component" value="Unassembled WGS sequence"/>
</dbReference>
<dbReference type="EMBL" id="VWPT01000335">
    <property type="protein sequence ID" value="NXE56462.1"/>
    <property type="molecule type" value="Genomic_DNA"/>
</dbReference>
<organism evidence="2 3">
    <name type="scientific">Casuarius casuarius</name>
    <name type="common">Southern cassowary</name>
    <name type="synonym">Struthio casuarius</name>
    <dbReference type="NCBI Taxonomy" id="8787"/>
    <lineage>
        <taxon>Eukaryota</taxon>
        <taxon>Metazoa</taxon>
        <taxon>Chordata</taxon>
        <taxon>Craniata</taxon>
        <taxon>Vertebrata</taxon>
        <taxon>Euteleostomi</taxon>
        <taxon>Archelosauria</taxon>
        <taxon>Archosauria</taxon>
        <taxon>Dinosauria</taxon>
        <taxon>Saurischia</taxon>
        <taxon>Theropoda</taxon>
        <taxon>Coelurosauria</taxon>
        <taxon>Aves</taxon>
        <taxon>Palaeognathae</taxon>
        <taxon>Casuariiformes</taxon>
        <taxon>Casuariidae</taxon>
        <taxon>Casuarius</taxon>
    </lineage>
</organism>
<evidence type="ECO:0000256" key="1">
    <source>
        <dbReference type="SAM" id="MobiDB-lite"/>
    </source>
</evidence>
<name>A0A7K8NSY2_CASCA</name>
<feature type="non-terminal residue" evidence="2">
    <location>
        <position position="166"/>
    </location>
</feature>
<reference evidence="2 3" key="1">
    <citation type="submission" date="2019-09" db="EMBL/GenBank/DDBJ databases">
        <title>Bird 10,000 Genomes (B10K) Project - Family phase.</title>
        <authorList>
            <person name="Zhang G."/>
        </authorList>
    </citation>
    <scope>NUCLEOTIDE SEQUENCE [LARGE SCALE GENOMIC DNA]</scope>
    <source>
        <strain evidence="2">B10K-LSUMZ-50683</strain>
        <tissue evidence="2">Muscle</tissue>
    </source>
</reference>
<protein>
    <submittedName>
        <fullName evidence="2">GP179 protein</fullName>
    </submittedName>
</protein>
<proteinExistence type="predicted"/>
<evidence type="ECO:0000313" key="3">
    <source>
        <dbReference type="Proteomes" id="UP000524187"/>
    </source>
</evidence>
<comment type="caution">
    <text evidence="2">The sequence shown here is derived from an EMBL/GenBank/DDBJ whole genome shotgun (WGS) entry which is preliminary data.</text>
</comment>
<feature type="compositionally biased region" description="Low complexity" evidence="1">
    <location>
        <begin position="34"/>
        <end position="45"/>
    </location>
</feature>
<evidence type="ECO:0000313" key="2">
    <source>
        <dbReference type="EMBL" id="NXE56462.1"/>
    </source>
</evidence>
<sequence>KASQSGESPKAEVCPWETQEHEGGGRAEICPWEGAAPPLAPGKAKQVPRGASKGDKRITRQAALASPERSPERGSSEREAVCPWESPDAGEPAAKPRARGWGLLKSPSRASQRGESPKAEVCPWETQEHEGGGRAEICPWEGAAPPLAPGKAKQVPRGASKGDKRI</sequence>
<gene>
    <name evidence="2" type="primary">Gpr179</name>
    <name evidence="2" type="ORF">CASCAS_R14869</name>
</gene>
<feature type="compositionally biased region" description="Low complexity" evidence="1">
    <location>
        <begin position="142"/>
        <end position="153"/>
    </location>
</feature>